<dbReference type="InterPro" id="IPR019734">
    <property type="entry name" value="TPR_rpt"/>
</dbReference>
<dbReference type="PANTHER" id="PTHR43630:SF2">
    <property type="entry name" value="GLYCOSYLTRANSFERASE"/>
    <property type="match status" value="1"/>
</dbReference>
<keyword evidence="2" id="KW-0808">Transferase</keyword>
<dbReference type="Pfam" id="PF00535">
    <property type="entry name" value="Glycos_transf_2"/>
    <property type="match status" value="1"/>
</dbReference>
<organism evidence="2 3">
    <name type="scientific">Paenibacillus alvei TS-15</name>
    <dbReference type="NCBI Taxonomy" id="1117108"/>
    <lineage>
        <taxon>Bacteria</taxon>
        <taxon>Bacillati</taxon>
        <taxon>Bacillota</taxon>
        <taxon>Bacilli</taxon>
        <taxon>Bacillales</taxon>
        <taxon>Paenibacillaceae</taxon>
        <taxon>Paenibacillus</taxon>
    </lineage>
</organism>
<dbReference type="PANTHER" id="PTHR43630">
    <property type="entry name" value="POLY-BETA-1,6-N-ACETYL-D-GLUCOSAMINE SYNTHASE"/>
    <property type="match status" value="1"/>
</dbReference>
<proteinExistence type="predicted"/>
<dbReference type="Gene3D" id="3.90.550.10">
    <property type="entry name" value="Spore Coat Polysaccharide Biosynthesis Protein SpsA, Chain A"/>
    <property type="match status" value="1"/>
</dbReference>
<evidence type="ECO:0000259" key="1">
    <source>
        <dbReference type="Pfam" id="PF00535"/>
    </source>
</evidence>
<dbReference type="EMBL" id="ATMT01000108">
    <property type="protein sequence ID" value="EPY03582.1"/>
    <property type="molecule type" value="Genomic_DNA"/>
</dbReference>
<dbReference type="RefSeq" id="WP_021262947.1">
    <property type="nucleotide sequence ID" value="NZ_ATMT01000108.1"/>
</dbReference>
<dbReference type="eggNOG" id="COG0463">
    <property type="taxonomic scope" value="Bacteria"/>
</dbReference>
<dbReference type="CDD" id="cd02511">
    <property type="entry name" value="Beta4Glucosyltransferase"/>
    <property type="match status" value="1"/>
</dbReference>
<reference evidence="2 3" key="1">
    <citation type="submission" date="2013-05" db="EMBL/GenBank/DDBJ databases">
        <authorList>
            <person name="Strain E.A."/>
            <person name="Brown E."/>
            <person name="Allard M.W."/>
            <person name="Luo Y.L."/>
        </authorList>
    </citation>
    <scope>NUCLEOTIDE SEQUENCE [LARGE SCALE GENOMIC DNA]</scope>
    <source>
        <strain evidence="2 3">TS-15</strain>
    </source>
</reference>
<feature type="domain" description="Glycosyltransferase 2-like" evidence="1">
    <location>
        <begin position="5"/>
        <end position="104"/>
    </location>
</feature>
<dbReference type="PATRIC" id="fig|1117108.3.peg.6048"/>
<dbReference type="SUPFAM" id="SSF53448">
    <property type="entry name" value="Nucleotide-diphospho-sugar transferases"/>
    <property type="match status" value="1"/>
</dbReference>
<accession>S9SCH9</accession>
<protein>
    <submittedName>
        <fullName evidence="2">Family 2 glycosyl transferase</fullName>
    </submittedName>
</protein>
<dbReference type="Proteomes" id="UP000015344">
    <property type="component" value="Unassembled WGS sequence"/>
</dbReference>
<dbReference type="SUPFAM" id="SSF48452">
    <property type="entry name" value="TPR-like"/>
    <property type="match status" value="1"/>
</dbReference>
<name>S9SCH9_PAEAL</name>
<dbReference type="Gene3D" id="1.25.40.10">
    <property type="entry name" value="Tetratricopeptide repeat domain"/>
    <property type="match status" value="1"/>
</dbReference>
<dbReference type="SMART" id="SM00028">
    <property type="entry name" value="TPR"/>
    <property type="match status" value="2"/>
</dbReference>
<evidence type="ECO:0000313" key="2">
    <source>
        <dbReference type="EMBL" id="EPY03582.1"/>
    </source>
</evidence>
<dbReference type="GO" id="GO:0016740">
    <property type="term" value="F:transferase activity"/>
    <property type="evidence" value="ECO:0007669"/>
    <property type="project" value="UniProtKB-KW"/>
</dbReference>
<dbReference type="InterPro" id="IPR029044">
    <property type="entry name" value="Nucleotide-diphossugar_trans"/>
</dbReference>
<gene>
    <name evidence="2" type="ORF">PAALTS15_29261</name>
</gene>
<dbReference type="InterPro" id="IPR001173">
    <property type="entry name" value="Glyco_trans_2-like"/>
</dbReference>
<comment type="caution">
    <text evidence="2">The sequence shown here is derived from an EMBL/GenBank/DDBJ whole genome shotgun (WGS) entry which is preliminary data.</text>
</comment>
<dbReference type="AlphaFoldDB" id="S9SCH9"/>
<sequence>MPSISLCMIVKNEENTLARCLSSVADFVDEIIIVDTGSTDRTKEIARPFTDDIYDFVWIDDFAAARNYAFSQATMEYILWLDADDFLREKDRSNLAKLKHTLDPSVDSVTMEYHLDHDEYGNVTVKNRRNRLVKRSNSFRWIGRVHEYLEVWGHIINSDVAVTHASMHHDRNRNIAIYENALQRGETFSPRDLYYYANELQDHSRYEEAIQYYERFLETGQGWSEDNLSACGKMAELGNEQLELESAIRSLQYAAPRAEICCRLGFYFIQKSEWQSSIFWYKTATALNPSDDVLGLSNTACSTWLPHLQLCVCYDRIGEHQLASAHNELAAKYRPEDERVLHNRAYFESIFSPSDIPITSDASH</sequence>
<evidence type="ECO:0000313" key="3">
    <source>
        <dbReference type="Proteomes" id="UP000015344"/>
    </source>
</evidence>
<dbReference type="InterPro" id="IPR011990">
    <property type="entry name" value="TPR-like_helical_dom_sf"/>
</dbReference>